<evidence type="ECO:0000256" key="1">
    <source>
        <dbReference type="ARBA" id="ARBA00000085"/>
    </source>
</evidence>
<dbReference type="CDD" id="cd16917">
    <property type="entry name" value="HATPase_UhpB-NarQ-NarX-like"/>
    <property type="match status" value="1"/>
</dbReference>
<evidence type="ECO:0000256" key="10">
    <source>
        <dbReference type="SAM" id="SignalP"/>
    </source>
</evidence>
<evidence type="ECO:0000256" key="2">
    <source>
        <dbReference type="ARBA" id="ARBA00012438"/>
    </source>
</evidence>
<dbReference type="SMART" id="SM00387">
    <property type="entry name" value="HATPase_c"/>
    <property type="match status" value="1"/>
</dbReference>
<keyword evidence="3" id="KW-0597">Phosphoprotein</keyword>
<keyword evidence="9" id="KW-0472">Membrane</keyword>
<feature type="signal peptide" evidence="10">
    <location>
        <begin position="1"/>
        <end position="20"/>
    </location>
</feature>
<evidence type="ECO:0000256" key="4">
    <source>
        <dbReference type="ARBA" id="ARBA00022679"/>
    </source>
</evidence>
<dbReference type="Pfam" id="PF07730">
    <property type="entry name" value="HisKA_3"/>
    <property type="match status" value="1"/>
</dbReference>
<dbReference type="Proteomes" id="UP001171902">
    <property type="component" value="Unassembled WGS sequence"/>
</dbReference>
<name>A0ABT7YV60_9ACTN</name>
<dbReference type="InterPro" id="IPR036890">
    <property type="entry name" value="HATPase_C_sf"/>
</dbReference>
<protein>
    <recommendedName>
        <fullName evidence="2">histidine kinase</fullName>
        <ecNumber evidence="2">2.7.13.3</ecNumber>
    </recommendedName>
</protein>
<reference evidence="12" key="1">
    <citation type="submission" date="2023-06" db="EMBL/GenBank/DDBJ databases">
        <title>Gycomyces niveus sp.nov., a novel actinomycete isolated from soil in Shouguang.</title>
        <authorList>
            <person name="Yang X."/>
            <person name="Zhao J."/>
        </authorList>
    </citation>
    <scope>NUCLEOTIDE SEQUENCE</scope>
    <source>
        <strain evidence="12">NEAU C2</strain>
    </source>
</reference>
<dbReference type="EC" id="2.7.13.3" evidence="2"/>
<keyword evidence="8" id="KW-0902">Two-component regulatory system</keyword>
<dbReference type="EMBL" id="JAUEMJ010000008">
    <property type="protein sequence ID" value="MDN3242517.1"/>
    <property type="molecule type" value="Genomic_DNA"/>
</dbReference>
<feature type="domain" description="Histidine kinase/HSP90-like ATPase" evidence="11">
    <location>
        <begin position="287"/>
        <end position="379"/>
    </location>
</feature>
<comment type="caution">
    <text evidence="12">The sequence shown here is derived from an EMBL/GenBank/DDBJ whole genome shotgun (WGS) entry which is preliminary data.</text>
</comment>
<feature type="transmembrane region" description="Helical" evidence="9">
    <location>
        <begin position="134"/>
        <end position="156"/>
    </location>
</feature>
<keyword evidence="13" id="KW-1185">Reference proteome</keyword>
<dbReference type="InterPro" id="IPR055558">
    <property type="entry name" value="DUF7134"/>
</dbReference>
<evidence type="ECO:0000256" key="8">
    <source>
        <dbReference type="ARBA" id="ARBA00023012"/>
    </source>
</evidence>
<dbReference type="InterPro" id="IPR011712">
    <property type="entry name" value="Sig_transdc_His_kin_sub3_dim/P"/>
</dbReference>
<dbReference type="InterPro" id="IPR003594">
    <property type="entry name" value="HATPase_dom"/>
</dbReference>
<keyword evidence="9" id="KW-0812">Transmembrane</keyword>
<sequence>MSSRRSLVLLDALVALAACAAYLSFAAYRGGDGTPVFTGPAWLGWLVAAAVGLPIATRRRWPVPSAAVTAAGCAAAALLDITREPFVPAGLVLYAVGSAVAPRRSRVVLGAALAVLTAGLFTGVYVHTPSESPLGALGLTGAAGVVAAGGWAAGAAMRHRREAQLQEQARDRSRVVGEERLRIARELHDIVSHNLSLIAVQAGVANHLAEDQPERAREALRSIESTSKGALAEMRSVLTVLRAGPDEDTVLEPAPDLAGLEALAERTRAAGVAVDLRVDVRKPLPPGIALAVYRIVQESLTNVVKHAGRGRCGVVVRAEDGRVHVTVADDGAGEPRQRHGGGHGLIGIRERVLMYGGTFTAGPGDGGGFTVRAVVPVESAVAR</sequence>
<feature type="transmembrane region" description="Helical" evidence="9">
    <location>
        <begin position="36"/>
        <end position="56"/>
    </location>
</feature>
<dbReference type="PANTHER" id="PTHR24421">
    <property type="entry name" value="NITRATE/NITRITE SENSOR PROTEIN NARX-RELATED"/>
    <property type="match status" value="1"/>
</dbReference>
<keyword evidence="7" id="KW-0067">ATP-binding</keyword>
<evidence type="ECO:0000256" key="6">
    <source>
        <dbReference type="ARBA" id="ARBA00022777"/>
    </source>
</evidence>
<dbReference type="PANTHER" id="PTHR24421:SF10">
    <property type="entry name" value="NITRATE_NITRITE SENSOR PROTEIN NARQ"/>
    <property type="match status" value="1"/>
</dbReference>
<keyword evidence="6 12" id="KW-0418">Kinase</keyword>
<evidence type="ECO:0000256" key="7">
    <source>
        <dbReference type="ARBA" id="ARBA00022840"/>
    </source>
</evidence>
<keyword evidence="4" id="KW-0808">Transferase</keyword>
<proteinExistence type="predicted"/>
<dbReference type="Gene3D" id="1.20.5.1930">
    <property type="match status" value="1"/>
</dbReference>
<dbReference type="RefSeq" id="WP_289959173.1">
    <property type="nucleotide sequence ID" value="NZ_JAUEMJ010000008.1"/>
</dbReference>
<keyword evidence="10" id="KW-0732">Signal</keyword>
<dbReference type="InterPro" id="IPR050482">
    <property type="entry name" value="Sensor_HK_TwoCompSys"/>
</dbReference>
<feature type="transmembrane region" description="Helical" evidence="9">
    <location>
        <begin position="108"/>
        <end position="128"/>
    </location>
</feature>
<evidence type="ECO:0000256" key="3">
    <source>
        <dbReference type="ARBA" id="ARBA00022553"/>
    </source>
</evidence>
<evidence type="ECO:0000313" key="13">
    <source>
        <dbReference type="Proteomes" id="UP001171902"/>
    </source>
</evidence>
<keyword evidence="5" id="KW-0547">Nucleotide-binding</keyword>
<evidence type="ECO:0000313" key="12">
    <source>
        <dbReference type="EMBL" id="MDN3242517.1"/>
    </source>
</evidence>
<organism evidence="12 13">
    <name type="scientific">Glycomyces tritici</name>
    <dbReference type="NCBI Taxonomy" id="2665176"/>
    <lineage>
        <taxon>Bacteria</taxon>
        <taxon>Bacillati</taxon>
        <taxon>Actinomycetota</taxon>
        <taxon>Actinomycetes</taxon>
        <taxon>Glycomycetales</taxon>
        <taxon>Glycomycetaceae</taxon>
        <taxon>Glycomyces</taxon>
    </lineage>
</organism>
<dbReference type="Gene3D" id="3.30.565.10">
    <property type="entry name" value="Histidine kinase-like ATPase, C-terminal domain"/>
    <property type="match status" value="1"/>
</dbReference>
<evidence type="ECO:0000256" key="9">
    <source>
        <dbReference type="SAM" id="Phobius"/>
    </source>
</evidence>
<gene>
    <name evidence="12" type="ORF">QWI33_22540</name>
</gene>
<feature type="chain" id="PRO_5046037661" description="histidine kinase" evidence="10">
    <location>
        <begin position="21"/>
        <end position="383"/>
    </location>
</feature>
<evidence type="ECO:0000256" key="5">
    <source>
        <dbReference type="ARBA" id="ARBA00022741"/>
    </source>
</evidence>
<dbReference type="GO" id="GO:0016301">
    <property type="term" value="F:kinase activity"/>
    <property type="evidence" value="ECO:0007669"/>
    <property type="project" value="UniProtKB-KW"/>
</dbReference>
<dbReference type="Pfam" id="PF23539">
    <property type="entry name" value="DUF7134"/>
    <property type="match status" value="1"/>
</dbReference>
<dbReference type="SUPFAM" id="SSF55874">
    <property type="entry name" value="ATPase domain of HSP90 chaperone/DNA topoisomerase II/histidine kinase"/>
    <property type="match status" value="1"/>
</dbReference>
<accession>A0ABT7YV60</accession>
<dbReference type="Pfam" id="PF02518">
    <property type="entry name" value="HATPase_c"/>
    <property type="match status" value="1"/>
</dbReference>
<evidence type="ECO:0000259" key="11">
    <source>
        <dbReference type="SMART" id="SM00387"/>
    </source>
</evidence>
<keyword evidence="9" id="KW-1133">Transmembrane helix</keyword>
<comment type="catalytic activity">
    <reaction evidence="1">
        <text>ATP + protein L-histidine = ADP + protein N-phospho-L-histidine.</text>
        <dbReference type="EC" id="2.7.13.3"/>
    </reaction>
</comment>